<evidence type="ECO:0000256" key="2">
    <source>
        <dbReference type="ARBA" id="ARBA00022692"/>
    </source>
</evidence>
<proteinExistence type="predicted"/>
<keyword evidence="4 5" id="KW-0472">Membrane</keyword>
<feature type="transmembrane region" description="Helical" evidence="5">
    <location>
        <begin position="98"/>
        <end position="130"/>
    </location>
</feature>
<name>A0AAW5QWJ8_9HYPH</name>
<evidence type="ECO:0000256" key="5">
    <source>
        <dbReference type="SAM" id="Phobius"/>
    </source>
</evidence>
<sequence length="215" mass="23643">MTNDQTTAAVTPSAWLQDVQRRRKWTLLVLLVAAIGGLLVTESTWPSGSFAHEAIEYFGIGLLLLCVLGRAWCTIYIGGRKKAELVREGPYSVSRNPLYVFSFIGAAGVGAAAGSVVTTLLAALACYAVFAVVVGKEEQFLADRFGATYDAYRARVPRFWPRFSAWKDVETVETNPRLVLTSFGDGLFFFLAIPLVESIEFLHESGYLPVLFHLP</sequence>
<protein>
    <submittedName>
        <fullName evidence="6">Isoprenylcysteine carboxylmethyltransferase family protein</fullName>
    </submittedName>
</protein>
<dbReference type="RefSeq" id="WP_261614383.1">
    <property type="nucleotide sequence ID" value="NZ_JALIDZ010000001.1"/>
</dbReference>
<keyword evidence="7" id="KW-1185">Reference proteome</keyword>
<accession>A0AAW5QWJ8</accession>
<comment type="subcellular location">
    <subcellularLocation>
        <location evidence="1">Endomembrane system</location>
        <topology evidence="1">Multi-pass membrane protein</topology>
    </subcellularLocation>
</comment>
<evidence type="ECO:0000313" key="6">
    <source>
        <dbReference type="EMBL" id="MCT8970831.1"/>
    </source>
</evidence>
<organism evidence="6 7">
    <name type="scientific">Microbaculum marinisediminis</name>
    <dbReference type="NCBI Taxonomy" id="2931392"/>
    <lineage>
        <taxon>Bacteria</taxon>
        <taxon>Pseudomonadati</taxon>
        <taxon>Pseudomonadota</taxon>
        <taxon>Alphaproteobacteria</taxon>
        <taxon>Hyphomicrobiales</taxon>
        <taxon>Tepidamorphaceae</taxon>
        <taxon>Microbaculum</taxon>
    </lineage>
</organism>
<comment type="caution">
    <text evidence="6">The sequence shown here is derived from an EMBL/GenBank/DDBJ whole genome shotgun (WGS) entry which is preliminary data.</text>
</comment>
<keyword evidence="3 5" id="KW-1133">Transmembrane helix</keyword>
<dbReference type="PANTHER" id="PTHR12714:SF9">
    <property type="entry name" value="PROTEIN-S-ISOPRENYLCYSTEINE O-METHYLTRANSFERASE"/>
    <property type="match status" value="1"/>
</dbReference>
<evidence type="ECO:0000313" key="7">
    <source>
        <dbReference type="Proteomes" id="UP001320898"/>
    </source>
</evidence>
<feature type="transmembrane region" description="Helical" evidence="5">
    <location>
        <begin position="57"/>
        <end position="77"/>
    </location>
</feature>
<dbReference type="GO" id="GO:0016740">
    <property type="term" value="F:transferase activity"/>
    <property type="evidence" value="ECO:0007669"/>
    <property type="project" value="UniProtKB-ARBA"/>
</dbReference>
<evidence type="ECO:0000256" key="1">
    <source>
        <dbReference type="ARBA" id="ARBA00004127"/>
    </source>
</evidence>
<dbReference type="InterPro" id="IPR007318">
    <property type="entry name" value="Phopholipid_MeTrfase"/>
</dbReference>
<keyword evidence="2 5" id="KW-0812">Transmembrane</keyword>
<evidence type="ECO:0000256" key="3">
    <source>
        <dbReference type="ARBA" id="ARBA00022989"/>
    </source>
</evidence>
<dbReference type="EMBL" id="JALIDZ010000001">
    <property type="protein sequence ID" value="MCT8970831.1"/>
    <property type="molecule type" value="Genomic_DNA"/>
</dbReference>
<gene>
    <name evidence="6" type="ORF">MUB46_03060</name>
</gene>
<feature type="transmembrane region" description="Helical" evidence="5">
    <location>
        <begin position="25"/>
        <end position="45"/>
    </location>
</feature>
<dbReference type="Pfam" id="PF04191">
    <property type="entry name" value="PEMT"/>
    <property type="match status" value="1"/>
</dbReference>
<evidence type="ECO:0000256" key="4">
    <source>
        <dbReference type="ARBA" id="ARBA00023136"/>
    </source>
</evidence>
<dbReference type="Proteomes" id="UP001320898">
    <property type="component" value="Unassembled WGS sequence"/>
</dbReference>
<dbReference type="GO" id="GO:0012505">
    <property type="term" value="C:endomembrane system"/>
    <property type="evidence" value="ECO:0007669"/>
    <property type="project" value="UniProtKB-SubCell"/>
</dbReference>
<reference evidence="6 7" key="1">
    <citation type="submission" date="2022-04" db="EMBL/GenBank/DDBJ databases">
        <authorList>
            <person name="Ye Y.-Q."/>
            <person name="Du Z.-J."/>
        </authorList>
    </citation>
    <scope>NUCLEOTIDE SEQUENCE [LARGE SCALE GENOMIC DNA]</scope>
    <source>
        <strain evidence="6 7">A6E488</strain>
    </source>
</reference>
<dbReference type="PANTHER" id="PTHR12714">
    <property type="entry name" value="PROTEIN-S ISOPRENYLCYSTEINE O-METHYLTRANSFERASE"/>
    <property type="match status" value="1"/>
</dbReference>
<dbReference type="AlphaFoldDB" id="A0AAW5QWJ8"/>
<dbReference type="Gene3D" id="1.20.120.1630">
    <property type="match status" value="1"/>
</dbReference>